<evidence type="ECO:0000256" key="1">
    <source>
        <dbReference type="ARBA" id="ARBA00011738"/>
    </source>
</evidence>
<evidence type="ECO:0000256" key="4">
    <source>
        <dbReference type="ARBA" id="ARBA00022723"/>
    </source>
</evidence>
<reference evidence="9" key="1">
    <citation type="journal article" date="2021" name="mSystems">
        <title>Bacteria and Archaea Synergistically Convert Glycine Betaine to Biogenic Methane in the Formosa Cold Seep of the South China Sea.</title>
        <authorList>
            <person name="Li L."/>
            <person name="Zhang W."/>
            <person name="Zhang S."/>
            <person name="Song L."/>
            <person name="Sun Q."/>
            <person name="Zhang H."/>
            <person name="Xiang H."/>
            <person name="Dong X."/>
        </authorList>
    </citation>
    <scope>NUCLEOTIDE SEQUENCE</scope>
    <source>
        <strain evidence="9">ZWT</strain>
    </source>
</reference>
<feature type="active site" description="Proton acceptor" evidence="8">
    <location>
        <position position="65"/>
    </location>
</feature>
<dbReference type="Gene3D" id="3.60.15.10">
    <property type="entry name" value="Ribonuclease Z/Hydroxyacylglutathione hydrolase-like"/>
    <property type="match status" value="1"/>
</dbReference>
<dbReference type="GO" id="GO:0008270">
    <property type="term" value="F:zinc ion binding"/>
    <property type="evidence" value="ECO:0007669"/>
    <property type="project" value="UniProtKB-UniRule"/>
</dbReference>
<comment type="cofactor">
    <cofactor evidence="8">
        <name>Zn(2+)</name>
        <dbReference type="ChEBI" id="CHEBI:29105"/>
    </cofactor>
    <text evidence="8">Binds 2 Zn(2+) ions.</text>
</comment>
<keyword evidence="4 8" id="KW-0479">Metal-binding</keyword>
<feature type="binding site" evidence="8">
    <location>
        <position position="207"/>
    </location>
    <ligand>
        <name>Zn(2+)</name>
        <dbReference type="ChEBI" id="CHEBI:29105"/>
        <label>1</label>
        <note>catalytic</note>
    </ligand>
</feature>
<feature type="binding site" evidence="8">
    <location>
        <position position="207"/>
    </location>
    <ligand>
        <name>Zn(2+)</name>
        <dbReference type="ChEBI" id="CHEBI:29105"/>
        <label>2</label>
        <note>catalytic</note>
    </ligand>
</feature>
<comment type="subunit">
    <text evidence="1 8">Homodimer.</text>
</comment>
<comment type="catalytic activity">
    <reaction evidence="8">
        <text>Endonucleolytic cleavage of RNA, removing extra 3' nucleotides from tRNA precursor, generating 3' termini of tRNAs. A 3'-hydroxy group is left at the tRNA terminus and a 5'-phosphoryl group is left at the trailer molecule.</text>
        <dbReference type="EC" id="3.1.26.11"/>
    </reaction>
</comment>
<accession>A0A9J6P4S9</accession>
<comment type="similarity">
    <text evidence="8">Belongs to the RNase Z family.</text>
</comment>
<sequence>MIDITLLGCGGSLPTPNRSLTSLLLSHNGKNILIDCGEGTQVSMKIAHTGFKNIDIICLTHVHADHVAGLPGLLLTIGNSGRVDPLLLVAPTKSKDILSGLLKLCMALPFEVRFLECNEDRVTRFHHNGIDIQALPVEHSIPTVCYSLNISRKKKFNVDKALENNIPKIYWSVLQSGKKVEHEDTTYTPDMVLGNDRKGLKICYCTDTRPIPELNNFIFDSDLFICEGMYGDDSEVSKAIQNKHMLFSEAAYLAKNSNVKELWLTHFSPSLSEPIIYLDKTQEIFKNTIIGEDRLSTSLKFE</sequence>
<feature type="binding site" evidence="8">
    <location>
        <position position="63"/>
    </location>
    <ligand>
        <name>Zn(2+)</name>
        <dbReference type="ChEBI" id="CHEBI:29105"/>
        <label>1</label>
        <note>catalytic</note>
    </ligand>
</feature>
<evidence type="ECO:0000313" key="10">
    <source>
        <dbReference type="Proteomes" id="UP001056429"/>
    </source>
</evidence>
<dbReference type="PANTHER" id="PTHR46018">
    <property type="entry name" value="ZINC PHOSPHODIESTERASE ELAC PROTEIN 1"/>
    <property type="match status" value="1"/>
</dbReference>
<dbReference type="Pfam" id="PF23023">
    <property type="entry name" value="Anti-Pycsar_Apyc1"/>
    <property type="match status" value="1"/>
</dbReference>
<dbReference type="EMBL" id="JAGSOJ010000004">
    <property type="protein sequence ID" value="MCM1991579.1"/>
    <property type="molecule type" value="Genomic_DNA"/>
</dbReference>
<evidence type="ECO:0000256" key="8">
    <source>
        <dbReference type="HAMAP-Rule" id="MF_01818"/>
    </source>
</evidence>
<dbReference type="RefSeq" id="WP_250860722.1">
    <property type="nucleotide sequence ID" value="NZ_JAGSOJ010000004.1"/>
</dbReference>
<evidence type="ECO:0000313" key="9">
    <source>
        <dbReference type="EMBL" id="MCM1991579.1"/>
    </source>
</evidence>
<keyword evidence="3 8" id="KW-0540">Nuclease</keyword>
<dbReference type="NCBIfam" id="TIGR02651">
    <property type="entry name" value="RNase_Z"/>
    <property type="match status" value="1"/>
</dbReference>
<dbReference type="Proteomes" id="UP001056429">
    <property type="component" value="Unassembled WGS sequence"/>
</dbReference>
<dbReference type="InterPro" id="IPR036866">
    <property type="entry name" value="RibonucZ/Hydroxyglut_hydro"/>
</dbReference>
<feature type="binding site" evidence="8">
    <location>
        <position position="61"/>
    </location>
    <ligand>
        <name>Zn(2+)</name>
        <dbReference type="ChEBI" id="CHEBI:29105"/>
        <label>1</label>
        <note>catalytic</note>
    </ligand>
</feature>
<dbReference type="SUPFAM" id="SSF56281">
    <property type="entry name" value="Metallo-hydrolase/oxidoreductase"/>
    <property type="match status" value="1"/>
</dbReference>
<name>A0A9J6P4S9_9CLOT</name>
<evidence type="ECO:0000256" key="7">
    <source>
        <dbReference type="ARBA" id="ARBA00022833"/>
    </source>
</evidence>
<dbReference type="NCBIfam" id="NF000801">
    <property type="entry name" value="PRK00055.1-3"/>
    <property type="match status" value="1"/>
</dbReference>
<evidence type="ECO:0000256" key="5">
    <source>
        <dbReference type="ARBA" id="ARBA00022759"/>
    </source>
</evidence>
<keyword evidence="5 8" id="KW-0255">Endonuclease</keyword>
<feature type="binding site" evidence="8">
    <location>
        <position position="65"/>
    </location>
    <ligand>
        <name>Zn(2+)</name>
        <dbReference type="ChEBI" id="CHEBI:29105"/>
        <label>2</label>
        <note>catalytic</note>
    </ligand>
</feature>
<evidence type="ECO:0000256" key="2">
    <source>
        <dbReference type="ARBA" id="ARBA00022694"/>
    </source>
</evidence>
<dbReference type="InterPro" id="IPR013471">
    <property type="entry name" value="RNase_Z/BN"/>
</dbReference>
<organism evidence="9 10">
    <name type="scientific">Oceanirhabdus seepicola</name>
    <dbReference type="NCBI Taxonomy" id="2828781"/>
    <lineage>
        <taxon>Bacteria</taxon>
        <taxon>Bacillati</taxon>
        <taxon>Bacillota</taxon>
        <taxon>Clostridia</taxon>
        <taxon>Eubacteriales</taxon>
        <taxon>Clostridiaceae</taxon>
        <taxon>Oceanirhabdus</taxon>
    </lineage>
</organism>
<dbReference type="EC" id="3.1.26.11" evidence="8"/>
<keyword evidence="6 8" id="KW-0378">Hydrolase</keyword>
<keyword evidence="7 8" id="KW-0862">Zinc</keyword>
<evidence type="ECO:0000256" key="6">
    <source>
        <dbReference type="ARBA" id="ARBA00022801"/>
    </source>
</evidence>
<protein>
    <recommendedName>
        <fullName evidence="8">Ribonuclease Z</fullName>
        <shortName evidence="8">RNase Z</shortName>
        <ecNumber evidence="8">3.1.26.11</ecNumber>
    </recommendedName>
    <alternativeName>
        <fullName evidence="8">tRNA 3 endonuclease</fullName>
    </alternativeName>
    <alternativeName>
        <fullName evidence="8">tRNase Z</fullName>
    </alternativeName>
</protein>
<comment type="caution">
    <text evidence="9">The sequence shown here is derived from an EMBL/GenBank/DDBJ whole genome shotgun (WGS) entry which is preliminary data.</text>
</comment>
<dbReference type="CDD" id="cd07717">
    <property type="entry name" value="RNaseZ_ZiPD-like_MBL-fold"/>
    <property type="match status" value="1"/>
</dbReference>
<dbReference type="HAMAP" id="MF_01818">
    <property type="entry name" value="RNase_Z_BN"/>
    <property type="match status" value="1"/>
</dbReference>
<dbReference type="PANTHER" id="PTHR46018:SF2">
    <property type="entry name" value="ZINC PHOSPHODIESTERASE ELAC PROTEIN 1"/>
    <property type="match status" value="1"/>
</dbReference>
<feature type="binding site" evidence="8">
    <location>
        <position position="139"/>
    </location>
    <ligand>
        <name>Zn(2+)</name>
        <dbReference type="ChEBI" id="CHEBI:29105"/>
        <label>1</label>
        <note>catalytic</note>
    </ligand>
</feature>
<gene>
    <name evidence="8" type="primary">rnz</name>
    <name evidence="9" type="ORF">KDK92_17730</name>
</gene>
<proteinExistence type="inferred from homology"/>
<reference evidence="9" key="2">
    <citation type="submission" date="2021-04" db="EMBL/GenBank/DDBJ databases">
        <authorList>
            <person name="Dong X."/>
        </authorList>
    </citation>
    <scope>NUCLEOTIDE SEQUENCE</scope>
    <source>
        <strain evidence="9">ZWT</strain>
    </source>
</reference>
<feature type="binding site" evidence="8">
    <location>
        <position position="66"/>
    </location>
    <ligand>
        <name>Zn(2+)</name>
        <dbReference type="ChEBI" id="CHEBI:29105"/>
        <label>2</label>
        <note>catalytic</note>
    </ligand>
</feature>
<keyword evidence="10" id="KW-1185">Reference proteome</keyword>
<feature type="binding site" evidence="8">
    <location>
        <position position="266"/>
    </location>
    <ligand>
        <name>Zn(2+)</name>
        <dbReference type="ChEBI" id="CHEBI:29105"/>
        <label>2</label>
        <note>catalytic</note>
    </ligand>
</feature>
<dbReference type="AlphaFoldDB" id="A0A9J6P4S9"/>
<dbReference type="GO" id="GO:0042781">
    <property type="term" value="F:3'-tRNA processing endoribonuclease activity"/>
    <property type="evidence" value="ECO:0007669"/>
    <property type="project" value="UniProtKB-UniRule"/>
</dbReference>
<keyword evidence="2 8" id="KW-0819">tRNA processing</keyword>
<evidence type="ECO:0000256" key="3">
    <source>
        <dbReference type="ARBA" id="ARBA00022722"/>
    </source>
</evidence>
<comment type="function">
    <text evidence="8">Zinc phosphodiesterase, which displays some tRNA 3'-processing endonuclease activity. Probably involved in tRNA maturation, by removing a 3'-trailer from precursor tRNA.</text>
</comment>